<evidence type="ECO:0000313" key="2">
    <source>
        <dbReference type="Proteomes" id="UP001396334"/>
    </source>
</evidence>
<dbReference type="EMBL" id="JBBPBN010000052">
    <property type="protein sequence ID" value="KAK8991435.1"/>
    <property type="molecule type" value="Genomic_DNA"/>
</dbReference>
<dbReference type="PANTHER" id="PTHR11686">
    <property type="entry name" value="GAMMA GLUTAMYL TRANSPEPTIDASE"/>
    <property type="match status" value="1"/>
</dbReference>
<evidence type="ECO:0008006" key="3">
    <source>
        <dbReference type="Google" id="ProtNLM"/>
    </source>
</evidence>
<keyword evidence="2" id="KW-1185">Reference proteome</keyword>
<dbReference type="PRINTS" id="PR01210">
    <property type="entry name" value="GGTRANSPTASE"/>
</dbReference>
<dbReference type="InterPro" id="IPR029055">
    <property type="entry name" value="Ntn_hydrolases_N"/>
</dbReference>
<accession>A0ABR2PSP6</accession>
<reference evidence="1 2" key="1">
    <citation type="journal article" date="2024" name="G3 (Bethesda)">
        <title>Genome assembly of Hibiscus sabdariffa L. provides insights into metabolisms of medicinal natural products.</title>
        <authorList>
            <person name="Kim T."/>
        </authorList>
    </citation>
    <scope>NUCLEOTIDE SEQUENCE [LARGE SCALE GENOMIC DNA]</scope>
    <source>
        <strain evidence="1">TK-2024</strain>
        <tissue evidence="1">Old leaves</tissue>
    </source>
</reference>
<proteinExistence type="predicted"/>
<dbReference type="NCBIfam" id="TIGR00066">
    <property type="entry name" value="g_glut_trans"/>
    <property type="match status" value="1"/>
</dbReference>
<protein>
    <recommendedName>
        <fullName evidence="3">Gamma-glutamyltranspeptidase 3</fullName>
    </recommendedName>
</protein>
<dbReference type="Pfam" id="PF01019">
    <property type="entry name" value="G_glu_transpept"/>
    <property type="match status" value="1"/>
</dbReference>
<dbReference type="InterPro" id="IPR043138">
    <property type="entry name" value="GGT_lsub"/>
</dbReference>
<evidence type="ECO:0000313" key="1">
    <source>
        <dbReference type="EMBL" id="KAK8991435.1"/>
    </source>
</evidence>
<dbReference type="InterPro" id="IPR043137">
    <property type="entry name" value="GGT_ssub_C"/>
</dbReference>
<dbReference type="Proteomes" id="UP001396334">
    <property type="component" value="Unassembled WGS sequence"/>
</dbReference>
<organism evidence="1 2">
    <name type="scientific">Hibiscus sabdariffa</name>
    <name type="common">roselle</name>
    <dbReference type="NCBI Taxonomy" id="183260"/>
    <lineage>
        <taxon>Eukaryota</taxon>
        <taxon>Viridiplantae</taxon>
        <taxon>Streptophyta</taxon>
        <taxon>Embryophyta</taxon>
        <taxon>Tracheophyta</taxon>
        <taxon>Spermatophyta</taxon>
        <taxon>Magnoliopsida</taxon>
        <taxon>eudicotyledons</taxon>
        <taxon>Gunneridae</taxon>
        <taxon>Pentapetalae</taxon>
        <taxon>rosids</taxon>
        <taxon>malvids</taxon>
        <taxon>Malvales</taxon>
        <taxon>Malvaceae</taxon>
        <taxon>Malvoideae</taxon>
        <taxon>Hibiscus</taxon>
    </lineage>
</organism>
<dbReference type="InterPro" id="IPR000101">
    <property type="entry name" value="GGT_peptidase"/>
</dbReference>
<dbReference type="Gene3D" id="1.10.246.130">
    <property type="match status" value="1"/>
</dbReference>
<dbReference type="Gene3D" id="3.60.20.40">
    <property type="match status" value="1"/>
</dbReference>
<comment type="caution">
    <text evidence="1">The sequence shown here is derived from an EMBL/GenBank/DDBJ whole genome shotgun (WGS) entry which is preliminary data.</text>
</comment>
<gene>
    <name evidence="1" type="ORF">V6N11_062448</name>
</gene>
<dbReference type="PANTHER" id="PTHR11686:SF9">
    <property type="entry name" value="RE13973P"/>
    <property type="match status" value="1"/>
</dbReference>
<name>A0ABR2PSP6_9ROSI</name>
<dbReference type="SUPFAM" id="SSF56235">
    <property type="entry name" value="N-terminal nucleophile aminohydrolases (Ntn hydrolases)"/>
    <property type="match status" value="1"/>
</dbReference>
<sequence>MVYVSVAGLIIFADDFSYLLVKRGNRNNERVEVRGPNSVESEHGVVAADDSRCSEAGVLMLKKGGHAVDAAVATALCVGVVNPVSSGIGGGAFMVVRSSSTSQVRAFDSRETAPLAASQNMYASDMRAKYNGGLSMGVPGEIAGLHEAWSRYGRLDWKTLFQPAIKLAKDGFVVEPFLGSIIASNAQKIMNDPGLRKVFAPAGKLLRAGEKCYNVELAHSLQEVAEHGPVAFYNGTIGEKMVEDVRQAGGILTMEDLRNYKVEIKDAISANVMNYTIYGMPPPSSGTLGMSLVMNILDSYGSADAANGDLGLHRLIEASKHMFAERMNLGDPVFVNVTEYVTEMLSVSYAKQIREKIFDNTTFPASYYMYRWSQLRDHGTSHFCIVDADRNAVSMTTSVNVPFGAGVLSPSTGIIINDGMGDFSAPTEISPDKLPPAPANFITPNKRPLSSMTPLIITKDNQLAGVIGGSGGLKIILAVAQVFLNHFISGMEPLAAVQHPRIYHKVRFNRVHRYNSFI</sequence>